<evidence type="ECO:0000256" key="3">
    <source>
        <dbReference type="SAM" id="SignalP"/>
    </source>
</evidence>
<feature type="signal peptide" evidence="3">
    <location>
        <begin position="1"/>
        <end position="17"/>
    </location>
</feature>
<keyword evidence="2" id="KW-1133">Transmembrane helix</keyword>
<feature type="compositionally biased region" description="Basic and acidic residues" evidence="1">
    <location>
        <begin position="239"/>
        <end position="255"/>
    </location>
</feature>
<keyword evidence="2" id="KW-0472">Membrane</keyword>
<evidence type="ECO:0000256" key="1">
    <source>
        <dbReference type="SAM" id="MobiDB-lite"/>
    </source>
</evidence>
<evidence type="ECO:0000313" key="4">
    <source>
        <dbReference type="EMBL" id="KAJ4007478.1"/>
    </source>
</evidence>
<dbReference type="EMBL" id="JAPDHF010000017">
    <property type="protein sequence ID" value="KAJ4007478.1"/>
    <property type="molecule type" value="Genomic_DNA"/>
</dbReference>
<proteinExistence type="predicted"/>
<dbReference type="Proteomes" id="UP001152130">
    <property type="component" value="Unassembled WGS sequence"/>
</dbReference>
<comment type="caution">
    <text evidence="4">The sequence shown here is derived from an EMBL/GenBank/DDBJ whole genome shotgun (WGS) entry which is preliminary data.</text>
</comment>
<keyword evidence="3" id="KW-0732">Signal</keyword>
<sequence length="255" mass="27832">MVLRRLVPFLLFRLCLGDNSTSTNQYKWVANNGYWTDDQKPCADEWISKCYEPDEGDMISLLYKCGLGSREDAVVISFAQCLGDQIPETVKLENGYLGLQADCMEGSLGLNMTLNEFMRIAEGGEPHPTASSGLSTGAIAGIAIGALAGGILVAGLFIWLWLARRKKDGSKLESNPPNSPEPDKAWGAEFKPEWTANAPVELPPTNYAAAELPPESAPIYEMDAMPTKPVEVQGSVPEVIKKEEKKAEKDNHSIQ</sequence>
<feature type="region of interest" description="Disordered" evidence="1">
    <location>
        <begin position="169"/>
        <end position="255"/>
    </location>
</feature>
<feature type="chain" id="PRO_5040789786" evidence="3">
    <location>
        <begin position="18"/>
        <end position="255"/>
    </location>
</feature>
<accession>A0A9W8PHY9</accession>
<protein>
    <submittedName>
        <fullName evidence="4">Uncharacterized protein</fullName>
    </submittedName>
</protein>
<keyword evidence="5" id="KW-1185">Reference proteome</keyword>
<dbReference type="AlphaFoldDB" id="A0A9W8PHY9"/>
<feature type="compositionally biased region" description="Basic and acidic residues" evidence="1">
    <location>
        <begin position="181"/>
        <end position="192"/>
    </location>
</feature>
<reference evidence="4" key="1">
    <citation type="submission" date="2022-10" db="EMBL/GenBank/DDBJ databases">
        <title>Fusarium specimens isolated from Avocado Roots.</title>
        <authorList>
            <person name="Stajich J."/>
            <person name="Roper C."/>
            <person name="Heimlech-Rivalta G."/>
        </authorList>
    </citation>
    <scope>NUCLEOTIDE SEQUENCE</scope>
    <source>
        <strain evidence="4">CF00143</strain>
    </source>
</reference>
<feature type="transmembrane region" description="Helical" evidence="2">
    <location>
        <begin position="138"/>
        <end position="162"/>
    </location>
</feature>
<organism evidence="4 5">
    <name type="scientific">Fusarium irregulare</name>
    <dbReference type="NCBI Taxonomy" id="2494466"/>
    <lineage>
        <taxon>Eukaryota</taxon>
        <taxon>Fungi</taxon>
        <taxon>Dikarya</taxon>
        <taxon>Ascomycota</taxon>
        <taxon>Pezizomycotina</taxon>
        <taxon>Sordariomycetes</taxon>
        <taxon>Hypocreomycetidae</taxon>
        <taxon>Hypocreales</taxon>
        <taxon>Nectriaceae</taxon>
        <taxon>Fusarium</taxon>
        <taxon>Fusarium incarnatum-equiseti species complex</taxon>
    </lineage>
</organism>
<evidence type="ECO:0000313" key="5">
    <source>
        <dbReference type="Proteomes" id="UP001152130"/>
    </source>
</evidence>
<dbReference type="OrthoDB" id="5087000at2759"/>
<evidence type="ECO:0000256" key="2">
    <source>
        <dbReference type="SAM" id="Phobius"/>
    </source>
</evidence>
<keyword evidence="2" id="KW-0812">Transmembrane</keyword>
<name>A0A9W8PHY9_9HYPO</name>
<gene>
    <name evidence="4" type="ORF">NW766_010164</name>
</gene>